<protein>
    <submittedName>
        <fullName evidence="1">Uncharacterized protein</fullName>
    </submittedName>
</protein>
<dbReference type="AlphaFoldDB" id="C7H9G5"/>
<name>C7H9G5_FAED2</name>
<dbReference type="EMBL" id="ACOP02000077">
    <property type="protein sequence ID" value="EEU95452.1"/>
    <property type="molecule type" value="Genomic_DNA"/>
</dbReference>
<keyword evidence="2" id="KW-1185">Reference proteome</keyword>
<sequence length="64" mass="7454">MDTLKTNHKFSKIEKLLKKVLDKNHFCGKIIKSSAAKAEAHRTLKIEQYRKTCNGTYFRVGKTR</sequence>
<organism evidence="1 2">
    <name type="scientific">Faecalibacterium duncaniae (strain DSM 17677 / JCM 31915 / A2-165)</name>
    <name type="common">Faecalibacterium prausnitzii</name>
    <dbReference type="NCBI Taxonomy" id="411483"/>
    <lineage>
        <taxon>Bacteria</taxon>
        <taxon>Bacillati</taxon>
        <taxon>Bacillota</taxon>
        <taxon>Clostridia</taxon>
        <taxon>Eubacteriales</taxon>
        <taxon>Oscillospiraceae</taxon>
        <taxon>Faecalibacterium</taxon>
    </lineage>
</organism>
<proteinExistence type="predicted"/>
<dbReference type="HOGENOM" id="CLU_2861132_0_0_9"/>
<evidence type="ECO:0000313" key="2">
    <source>
        <dbReference type="Proteomes" id="UP000004619"/>
    </source>
</evidence>
<dbReference type="Proteomes" id="UP000004619">
    <property type="component" value="Unassembled WGS sequence"/>
</dbReference>
<comment type="caution">
    <text evidence="1">The sequence shown here is derived from an EMBL/GenBank/DDBJ whole genome shotgun (WGS) entry which is preliminary data.</text>
</comment>
<accession>C7H9G5</accession>
<evidence type="ECO:0000313" key="1">
    <source>
        <dbReference type="EMBL" id="EEU95452.1"/>
    </source>
</evidence>
<gene>
    <name evidence="1" type="ORF">FAEPRAA2165_02966</name>
</gene>
<reference evidence="1" key="1">
    <citation type="submission" date="2009-08" db="EMBL/GenBank/DDBJ databases">
        <authorList>
            <person name="Weinstock G."/>
            <person name="Sodergren E."/>
            <person name="Clifton S."/>
            <person name="Fulton L."/>
            <person name="Fulton B."/>
            <person name="Courtney L."/>
            <person name="Fronick C."/>
            <person name="Harrison M."/>
            <person name="Strong C."/>
            <person name="Farmer C."/>
            <person name="Delahaunty K."/>
            <person name="Markovic C."/>
            <person name="Hall O."/>
            <person name="Minx P."/>
            <person name="Tomlinson C."/>
            <person name="Mitreva M."/>
            <person name="Nelson J."/>
            <person name="Hou S."/>
            <person name="Wollam A."/>
            <person name="Pepin K.H."/>
            <person name="Johnson M."/>
            <person name="Bhonagiri V."/>
            <person name="Nash W.E."/>
            <person name="Warren W."/>
            <person name="Chinwalla A."/>
            <person name="Mardis E.R."/>
            <person name="Wilson R.K."/>
        </authorList>
    </citation>
    <scope>NUCLEOTIDE SEQUENCE [LARGE SCALE GENOMIC DNA]</scope>
    <source>
        <strain evidence="1">A2-165</strain>
    </source>
</reference>